<dbReference type="CDD" id="cd02440">
    <property type="entry name" value="AdoMet_MTases"/>
    <property type="match status" value="1"/>
</dbReference>
<dbReference type="EMBL" id="ML996180">
    <property type="protein sequence ID" value="KAF2732226.1"/>
    <property type="molecule type" value="Genomic_DNA"/>
</dbReference>
<comment type="caution">
    <text evidence="1">The sequence shown here is derived from an EMBL/GenBank/DDBJ whole genome shotgun (WGS) entry which is preliminary data.</text>
</comment>
<accession>A0A9P4V0J3</accession>
<dbReference type="Proteomes" id="UP000799444">
    <property type="component" value="Unassembled WGS sequence"/>
</dbReference>
<dbReference type="PANTHER" id="PTHR43591">
    <property type="entry name" value="METHYLTRANSFERASE"/>
    <property type="match status" value="1"/>
</dbReference>
<keyword evidence="1" id="KW-0489">Methyltransferase</keyword>
<keyword evidence="2" id="KW-1185">Reference proteome</keyword>
<evidence type="ECO:0000313" key="1">
    <source>
        <dbReference type="EMBL" id="KAF2732226.1"/>
    </source>
</evidence>
<dbReference type="SUPFAM" id="SSF53335">
    <property type="entry name" value="S-adenosyl-L-methionine-dependent methyltransferases"/>
    <property type="match status" value="1"/>
</dbReference>
<keyword evidence="1" id="KW-0808">Transferase</keyword>
<evidence type="ECO:0000313" key="2">
    <source>
        <dbReference type="Proteomes" id="UP000799444"/>
    </source>
</evidence>
<dbReference type="OrthoDB" id="417697at2759"/>
<sequence>MSQPQPTKTSEEVEKAYIFGRDFRSSMRLNFNHYLMREMAGYLTHPDIPLAAPQLRIADVGTGTGIWACELATKLSSTAARIDAFDISDLQFPAPAFHPASVHFHVHNSFQPYADAFHGQFDVVHVRFMMCSVNDANARKLLGQLLTLMKPGGWLQWYEPLPRATKVVAPPENSIVPAPAPAPAPAPVAGATASERLAKTWRDLDPLGSYSWVENLHEMCTQGGLQAVSRDVHYMPEHLRPLWAQSSLAATADVLPQANMWSEQDGGITAQYIQDLQAEITSGVAVDTPFQCIVGRKAEGG</sequence>
<dbReference type="AlphaFoldDB" id="A0A9P4V0J3"/>
<dbReference type="Pfam" id="PF13489">
    <property type="entry name" value="Methyltransf_23"/>
    <property type="match status" value="1"/>
</dbReference>
<proteinExistence type="predicted"/>
<organism evidence="1 2">
    <name type="scientific">Polyplosphaeria fusca</name>
    <dbReference type="NCBI Taxonomy" id="682080"/>
    <lineage>
        <taxon>Eukaryota</taxon>
        <taxon>Fungi</taxon>
        <taxon>Dikarya</taxon>
        <taxon>Ascomycota</taxon>
        <taxon>Pezizomycotina</taxon>
        <taxon>Dothideomycetes</taxon>
        <taxon>Pleosporomycetidae</taxon>
        <taxon>Pleosporales</taxon>
        <taxon>Tetraplosphaeriaceae</taxon>
        <taxon>Polyplosphaeria</taxon>
    </lineage>
</organism>
<dbReference type="GO" id="GO:0032259">
    <property type="term" value="P:methylation"/>
    <property type="evidence" value="ECO:0007669"/>
    <property type="project" value="UniProtKB-KW"/>
</dbReference>
<name>A0A9P4V0J3_9PLEO</name>
<dbReference type="Gene3D" id="3.40.50.150">
    <property type="entry name" value="Vaccinia Virus protein VP39"/>
    <property type="match status" value="1"/>
</dbReference>
<dbReference type="InterPro" id="IPR029063">
    <property type="entry name" value="SAM-dependent_MTases_sf"/>
</dbReference>
<gene>
    <name evidence="1" type="ORF">EJ04DRAFT_566124</name>
</gene>
<reference evidence="1" key="1">
    <citation type="journal article" date="2020" name="Stud. Mycol.">
        <title>101 Dothideomycetes genomes: a test case for predicting lifestyles and emergence of pathogens.</title>
        <authorList>
            <person name="Haridas S."/>
            <person name="Albert R."/>
            <person name="Binder M."/>
            <person name="Bloem J."/>
            <person name="Labutti K."/>
            <person name="Salamov A."/>
            <person name="Andreopoulos B."/>
            <person name="Baker S."/>
            <person name="Barry K."/>
            <person name="Bills G."/>
            <person name="Bluhm B."/>
            <person name="Cannon C."/>
            <person name="Castanera R."/>
            <person name="Culley D."/>
            <person name="Daum C."/>
            <person name="Ezra D."/>
            <person name="Gonzalez J."/>
            <person name="Henrissat B."/>
            <person name="Kuo A."/>
            <person name="Liang C."/>
            <person name="Lipzen A."/>
            <person name="Lutzoni F."/>
            <person name="Magnuson J."/>
            <person name="Mondo S."/>
            <person name="Nolan M."/>
            <person name="Ohm R."/>
            <person name="Pangilinan J."/>
            <person name="Park H.-J."/>
            <person name="Ramirez L."/>
            <person name="Alfaro M."/>
            <person name="Sun H."/>
            <person name="Tritt A."/>
            <person name="Yoshinaga Y."/>
            <person name="Zwiers L.-H."/>
            <person name="Turgeon B."/>
            <person name="Goodwin S."/>
            <person name="Spatafora J."/>
            <person name="Crous P."/>
            <person name="Grigoriev I."/>
        </authorList>
    </citation>
    <scope>NUCLEOTIDE SEQUENCE</scope>
    <source>
        <strain evidence="1">CBS 125425</strain>
    </source>
</reference>
<dbReference type="GO" id="GO:0008168">
    <property type="term" value="F:methyltransferase activity"/>
    <property type="evidence" value="ECO:0007669"/>
    <property type="project" value="UniProtKB-KW"/>
</dbReference>
<protein>
    <submittedName>
        <fullName evidence="1">S-adenosyl-L-methionine-dependent methyltransferase</fullName>
    </submittedName>
</protein>
<dbReference type="PANTHER" id="PTHR43591:SF50">
    <property type="entry name" value="METHYLTRANSFERASE DOMAIN-CONTAINING PROTEIN-RELATED"/>
    <property type="match status" value="1"/>
</dbReference>